<organism evidence="2">
    <name type="scientific">Cladocopium goreaui</name>
    <dbReference type="NCBI Taxonomy" id="2562237"/>
    <lineage>
        <taxon>Eukaryota</taxon>
        <taxon>Sar</taxon>
        <taxon>Alveolata</taxon>
        <taxon>Dinophyceae</taxon>
        <taxon>Suessiales</taxon>
        <taxon>Symbiodiniaceae</taxon>
        <taxon>Cladocopium</taxon>
    </lineage>
</organism>
<reference evidence="3 4" key="2">
    <citation type="submission" date="2024-05" db="EMBL/GenBank/DDBJ databases">
        <authorList>
            <person name="Chen Y."/>
            <person name="Shah S."/>
            <person name="Dougan E. K."/>
            <person name="Thang M."/>
            <person name="Chan C."/>
        </authorList>
    </citation>
    <scope>NUCLEOTIDE SEQUENCE [LARGE SCALE GENOMIC DNA]</scope>
</reference>
<feature type="non-terminal residue" evidence="2">
    <location>
        <position position="1"/>
    </location>
</feature>
<keyword evidence="1" id="KW-0472">Membrane</keyword>
<keyword evidence="1" id="KW-1133">Transmembrane helix</keyword>
<comment type="caution">
    <text evidence="2">The sequence shown here is derived from an EMBL/GenBank/DDBJ whole genome shotgun (WGS) entry which is preliminary data.</text>
</comment>
<accession>A0A9P1DPE2</accession>
<protein>
    <submittedName>
        <fullName evidence="2">Uncharacterized protein</fullName>
    </submittedName>
</protein>
<keyword evidence="4" id="KW-1185">Reference proteome</keyword>
<evidence type="ECO:0000313" key="4">
    <source>
        <dbReference type="Proteomes" id="UP001152797"/>
    </source>
</evidence>
<dbReference type="EMBL" id="CAMXCT030005735">
    <property type="protein sequence ID" value="CAL4800453.1"/>
    <property type="molecule type" value="Genomic_DNA"/>
</dbReference>
<dbReference type="AlphaFoldDB" id="A0A9P1DPE2"/>
<proteinExistence type="predicted"/>
<keyword evidence="1" id="KW-0812">Transmembrane</keyword>
<dbReference type="Proteomes" id="UP001152797">
    <property type="component" value="Unassembled WGS sequence"/>
</dbReference>
<gene>
    <name evidence="2" type="ORF">C1SCF055_LOCUS38137</name>
</gene>
<dbReference type="EMBL" id="CAMXCT020005735">
    <property type="protein sequence ID" value="CAL1166516.1"/>
    <property type="molecule type" value="Genomic_DNA"/>
</dbReference>
<evidence type="ECO:0000256" key="1">
    <source>
        <dbReference type="SAM" id="Phobius"/>
    </source>
</evidence>
<evidence type="ECO:0000313" key="2">
    <source>
        <dbReference type="EMBL" id="CAI4013141.1"/>
    </source>
</evidence>
<reference evidence="2" key="1">
    <citation type="submission" date="2022-10" db="EMBL/GenBank/DDBJ databases">
        <authorList>
            <person name="Chen Y."/>
            <person name="Dougan E. K."/>
            <person name="Chan C."/>
            <person name="Rhodes N."/>
            <person name="Thang M."/>
        </authorList>
    </citation>
    <scope>NUCLEOTIDE SEQUENCE</scope>
</reference>
<dbReference type="OrthoDB" id="10537827at2759"/>
<dbReference type="InterPro" id="IPR038507">
    <property type="entry name" value="YcnI-like_sf"/>
</dbReference>
<name>A0A9P1DPE2_9DINO</name>
<dbReference type="EMBL" id="CAMXCT010005735">
    <property type="protein sequence ID" value="CAI4013141.1"/>
    <property type="molecule type" value="Genomic_DNA"/>
</dbReference>
<feature type="transmembrane region" description="Helical" evidence="1">
    <location>
        <begin position="237"/>
        <end position="262"/>
    </location>
</feature>
<sequence>ASVSQNNFAVFQPSEGLLSGGDFETSLKLPRPPEGATEKVSLEVPHGIRLVRPESKPGWQMIFDGTSLIFEAQKDTGLGAAALEFQLHVVAGCEFPNASDAVTMPGDGHDRHLLLWQTVQYLRAFNGSLLERRWTQTSTEAEAAPFLEVTSDKACRSSASEPGMQWLGQHVPAASQVSGLEEKVVGLEEDRTFDGHDFLKPHDHRSRRGVQAGMAFGRPSHQGQTTTSHVRWPMWKVLGLLSLIMFIIVLGTLLVAFVASAWARLLMSSSRQALLKDAAKESCHEVRGPEERHLIESTVLGKRRSDDRAAHLS</sequence>
<evidence type="ECO:0000313" key="3">
    <source>
        <dbReference type="EMBL" id="CAL4800453.1"/>
    </source>
</evidence>
<dbReference type="Gene3D" id="2.60.40.2230">
    <property type="entry name" value="Uncharacterised protein YcnI-like PF07987, DUF1775"/>
    <property type="match status" value="1"/>
</dbReference>